<gene>
    <name evidence="1" type="ORF">PML95_01780</name>
</gene>
<name>A0AAF0BHJ0_9ENTE</name>
<dbReference type="AlphaFoldDB" id="A0AAF0BHJ0"/>
<dbReference type="EMBL" id="CP116507">
    <property type="protein sequence ID" value="WCG23002.1"/>
    <property type="molecule type" value="Genomic_DNA"/>
</dbReference>
<proteinExistence type="predicted"/>
<sequence length="279" mass="31246">MEITGVYAGKLVKEWQNKTGSVSLHSMFKHSFNLTDGHSLLHVGMLENNIVPFGLHVSQYHFHLLQHAIKKDQVKMKVSHGKLTIGSMVISLEQVKYYDPLKIEWQPFCSSTDTRFVCHLASTFNGKTGLDFTKELAGNAPYFDYCCSEKKEEVTRYFIHYIGRGLGLTPSGDDFTVGLLAVHHVSPFLSTVFLKGLADYLKEDVTTDVSKAYINAALSGYFSLQVDQVMTAFAYEEPERLHQAVRQLGEMGHTSGYDTLMGIVLGLQQVVRQNVIEGV</sequence>
<evidence type="ECO:0000313" key="1">
    <source>
        <dbReference type="EMBL" id="WCG23002.1"/>
    </source>
</evidence>
<dbReference type="Proteomes" id="UP001179600">
    <property type="component" value="Chromosome"/>
</dbReference>
<reference evidence="1" key="1">
    <citation type="submission" date="2023-01" db="EMBL/GenBank/DDBJ databases">
        <title>Oxazolidinone resistance genes in florfenicol resistant enterococci from beef cattle and veal calves at slaughter.</title>
        <authorList>
            <person name="Biggel M."/>
        </authorList>
    </citation>
    <scope>NUCLEOTIDE SEQUENCE</scope>
    <source>
        <strain evidence="1">K204-1</strain>
    </source>
</reference>
<protein>
    <submittedName>
        <fullName evidence="1">DUF2877 domain-containing protein</fullName>
    </submittedName>
</protein>
<accession>A0AAF0BHJ0</accession>
<organism evidence="1 2">
    <name type="scientific">Vagococcus lutrae</name>
    <dbReference type="NCBI Taxonomy" id="81947"/>
    <lineage>
        <taxon>Bacteria</taxon>
        <taxon>Bacillati</taxon>
        <taxon>Bacillota</taxon>
        <taxon>Bacilli</taxon>
        <taxon>Lactobacillales</taxon>
        <taxon>Enterococcaceae</taxon>
        <taxon>Vagococcus</taxon>
    </lineage>
</organism>
<dbReference type="RefSeq" id="WP_272163482.1">
    <property type="nucleotide sequence ID" value="NZ_CP116507.1"/>
</dbReference>
<dbReference type="InterPro" id="IPR021530">
    <property type="entry name" value="AllH-like"/>
</dbReference>
<dbReference type="Pfam" id="PF11392">
    <property type="entry name" value="AllH"/>
    <property type="match status" value="1"/>
</dbReference>
<evidence type="ECO:0000313" key="2">
    <source>
        <dbReference type="Proteomes" id="UP001179600"/>
    </source>
</evidence>